<dbReference type="Pfam" id="PF02126">
    <property type="entry name" value="PTE"/>
    <property type="match status" value="1"/>
</dbReference>
<comment type="caution">
    <text evidence="5">The sequence shown here is derived from an EMBL/GenBank/DDBJ whole genome shotgun (WGS) entry which is preliminary data.</text>
</comment>
<dbReference type="InterPro" id="IPR001559">
    <property type="entry name" value="Phosphotriesterase"/>
</dbReference>
<dbReference type="Gene3D" id="3.20.20.140">
    <property type="entry name" value="Metal-dependent hydrolases"/>
    <property type="match status" value="1"/>
</dbReference>
<feature type="binding site" evidence="3">
    <location>
        <position position="168"/>
    </location>
    <ligand>
        <name>a divalent metal cation</name>
        <dbReference type="ChEBI" id="CHEBI:60240"/>
        <label>1</label>
    </ligand>
</feature>
<reference evidence="5 6" key="1">
    <citation type="submission" date="2019-07" db="EMBL/GenBank/DDBJ databases">
        <title>Whole genome shotgun sequence of Reyranella soli NBRC 108950.</title>
        <authorList>
            <person name="Hosoyama A."/>
            <person name="Uohara A."/>
            <person name="Ohji S."/>
            <person name="Ichikawa N."/>
        </authorList>
    </citation>
    <scope>NUCLEOTIDE SEQUENCE [LARGE SCALE GENOMIC DNA]</scope>
    <source>
        <strain evidence="5 6">NBRC 108950</strain>
    </source>
</reference>
<proteinExistence type="inferred from homology"/>
<comment type="similarity">
    <text evidence="4">Belongs to the metallo-dependent hydrolases superfamily. Phosphotriesterase family.</text>
</comment>
<evidence type="ECO:0000313" key="6">
    <source>
        <dbReference type="Proteomes" id="UP000321058"/>
    </source>
</evidence>
<evidence type="ECO:0000256" key="3">
    <source>
        <dbReference type="PIRSR" id="PIRSR601559-52"/>
    </source>
</evidence>
<dbReference type="GO" id="GO:0016788">
    <property type="term" value="F:hydrolase activity, acting on ester bonds"/>
    <property type="evidence" value="ECO:0007669"/>
    <property type="project" value="InterPro"/>
</dbReference>
<dbReference type="OrthoDB" id="9795018at2"/>
<gene>
    <name evidence="5" type="ORF">RSO01_42420</name>
</gene>
<keyword evidence="2" id="KW-0378">Hydrolase</keyword>
<dbReference type="Proteomes" id="UP000321058">
    <property type="component" value="Unassembled WGS sequence"/>
</dbReference>
<dbReference type="PANTHER" id="PTHR10819">
    <property type="entry name" value="PHOSPHOTRIESTERASE-RELATED"/>
    <property type="match status" value="1"/>
</dbReference>
<sequence>MTRNELKGKIQTVLGPIAPEALGRTLMHEHVLCDIRPPGRRSDNDLGPEITLENVWQMNYGRGLQRAGRKYMLDLEDIATREVAMMKHQGGDAIVELTCGGLSPEPEGLRRIAAGTGVHLIMGCGYYVNDYQDPKNAGRSVDDFAQEIIGQVLHGAWGTDVRAGMIGEIGCTAPWTATEKKVMQAALIAASETGASINVHPGRDPDQPQEVADFIKAAGRPTERVVISHIDRTIFDEERLLRLADSGVTIEFDLFGQENSYYGLSDIDMPNDATRLKLIRALIDHGHLDRVVISHDICYRTRLTTFGGHGYGHIFRNVVPMMKERGYSEDEVDAILVRNPRRLLTFV</sequence>
<dbReference type="AlphaFoldDB" id="A0A512NDP5"/>
<dbReference type="EMBL" id="BKAJ01000074">
    <property type="protein sequence ID" value="GEP57076.1"/>
    <property type="molecule type" value="Genomic_DNA"/>
</dbReference>
<dbReference type="RefSeq" id="WP_147151451.1">
    <property type="nucleotide sequence ID" value="NZ_BKAJ01000074.1"/>
</dbReference>
<protein>
    <submittedName>
        <fullName evidence="5">Aryldialkylphosphatase</fullName>
    </submittedName>
</protein>
<dbReference type="GO" id="GO:0008270">
    <property type="term" value="F:zinc ion binding"/>
    <property type="evidence" value="ECO:0007669"/>
    <property type="project" value="InterPro"/>
</dbReference>
<feature type="binding site" evidence="3">
    <location>
        <position position="168"/>
    </location>
    <ligand>
        <name>a divalent metal cation</name>
        <dbReference type="ChEBI" id="CHEBI:60240"/>
        <label>2</label>
    </ligand>
</feature>
<feature type="binding site" evidence="3">
    <location>
        <position position="28"/>
    </location>
    <ligand>
        <name>a divalent metal cation</name>
        <dbReference type="ChEBI" id="CHEBI:60240"/>
        <label>1</label>
    </ligand>
</feature>
<dbReference type="PROSITE" id="PS51347">
    <property type="entry name" value="PHOSPHOTRIESTERASE_2"/>
    <property type="match status" value="1"/>
</dbReference>
<keyword evidence="6" id="KW-1185">Reference proteome</keyword>
<dbReference type="PROSITE" id="PS01322">
    <property type="entry name" value="PHOSPHOTRIESTERASE_1"/>
    <property type="match status" value="1"/>
</dbReference>
<evidence type="ECO:0000256" key="2">
    <source>
        <dbReference type="ARBA" id="ARBA00022801"/>
    </source>
</evidence>
<evidence type="ECO:0000313" key="5">
    <source>
        <dbReference type="EMBL" id="GEP57076.1"/>
    </source>
</evidence>
<dbReference type="PANTHER" id="PTHR10819:SF3">
    <property type="entry name" value="PHOSPHOTRIESTERASE-RELATED PROTEIN"/>
    <property type="match status" value="1"/>
</dbReference>
<comment type="cofactor">
    <cofactor evidence="3">
        <name>a divalent metal cation</name>
        <dbReference type="ChEBI" id="CHEBI:60240"/>
    </cofactor>
    <text evidence="3">Binds 2 divalent metal cations per subunit.</text>
</comment>
<dbReference type="SUPFAM" id="SSF51556">
    <property type="entry name" value="Metallo-dependent hydrolases"/>
    <property type="match status" value="1"/>
</dbReference>
<dbReference type="InterPro" id="IPR017947">
    <property type="entry name" value="AryldialkylPase_Zn-BS"/>
</dbReference>
<feature type="binding site" evidence="3">
    <location>
        <position position="296"/>
    </location>
    <ligand>
        <name>a divalent metal cation</name>
        <dbReference type="ChEBI" id="CHEBI:60240"/>
        <label>1</label>
    </ligand>
</feature>
<accession>A0A512NDP5</accession>
<dbReference type="InterPro" id="IPR032466">
    <property type="entry name" value="Metal_Hydrolase"/>
</dbReference>
<keyword evidence="1 3" id="KW-0479">Metal-binding</keyword>
<evidence type="ECO:0000256" key="1">
    <source>
        <dbReference type="ARBA" id="ARBA00022723"/>
    </source>
</evidence>
<feature type="binding site" evidence="3">
    <location>
        <position position="30"/>
    </location>
    <ligand>
        <name>a divalent metal cation</name>
        <dbReference type="ChEBI" id="CHEBI:60240"/>
        <label>1</label>
    </ligand>
</feature>
<feature type="binding site" evidence="3">
    <location>
        <position position="229"/>
    </location>
    <ligand>
        <name>a divalent metal cation</name>
        <dbReference type="ChEBI" id="CHEBI:60240"/>
        <label>2</label>
    </ligand>
</feature>
<name>A0A512NDP5_9HYPH</name>
<feature type="binding site" evidence="3">
    <location>
        <position position="200"/>
    </location>
    <ligand>
        <name>a divalent metal cation</name>
        <dbReference type="ChEBI" id="CHEBI:60240"/>
        <label>2</label>
    </ligand>
</feature>
<evidence type="ECO:0000256" key="4">
    <source>
        <dbReference type="PROSITE-ProRule" id="PRU00679"/>
    </source>
</evidence>
<organism evidence="5 6">
    <name type="scientific">Reyranella soli</name>
    <dbReference type="NCBI Taxonomy" id="1230389"/>
    <lineage>
        <taxon>Bacteria</taxon>
        <taxon>Pseudomonadati</taxon>
        <taxon>Pseudomonadota</taxon>
        <taxon>Alphaproteobacteria</taxon>
        <taxon>Hyphomicrobiales</taxon>
        <taxon>Reyranellaceae</taxon>
        <taxon>Reyranella</taxon>
    </lineage>
</organism>
<comment type="caution">
    <text evidence="4">Lacks conserved residue(s) required for the propagation of feature annotation.</text>
</comment>